<protein>
    <submittedName>
        <fullName evidence="5">Alpha/beta hydrolase</fullName>
    </submittedName>
</protein>
<reference evidence="5 6" key="1">
    <citation type="submission" date="2019-03" db="EMBL/GenBank/DDBJ databases">
        <title>Draft genome sequences of novel Actinobacteria.</title>
        <authorList>
            <person name="Sahin N."/>
            <person name="Ay H."/>
            <person name="Saygin H."/>
        </authorList>
    </citation>
    <scope>NUCLEOTIDE SEQUENCE [LARGE SCALE GENOMIC DNA]</scope>
    <source>
        <strain evidence="5 6">DSM 41900</strain>
    </source>
</reference>
<accession>A0A4V2Y2W2</accession>
<dbReference type="PANTHER" id="PTHR48081">
    <property type="entry name" value="AB HYDROLASE SUPERFAMILY PROTEIN C4A8.06C"/>
    <property type="match status" value="1"/>
</dbReference>
<dbReference type="PANTHER" id="PTHR48081:SF8">
    <property type="entry name" value="ALPHA_BETA HYDROLASE FOLD-3 DOMAIN-CONTAINING PROTEIN-RELATED"/>
    <property type="match status" value="1"/>
</dbReference>
<evidence type="ECO:0000313" key="6">
    <source>
        <dbReference type="Proteomes" id="UP000295345"/>
    </source>
</evidence>
<dbReference type="GO" id="GO:0016787">
    <property type="term" value="F:hydrolase activity"/>
    <property type="evidence" value="ECO:0007669"/>
    <property type="project" value="UniProtKB-KW"/>
</dbReference>
<dbReference type="SUPFAM" id="SSF53474">
    <property type="entry name" value="alpha/beta-Hydrolases"/>
    <property type="match status" value="1"/>
</dbReference>
<evidence type="ECO:0000256" key="2">
    <source>
        <dbReference type="ARBA" id="ARBA00022801"/>
    </source>
</evidence>
<dbReference type="InterPro" id="IPR013094">
    <property type="entry name" value="AB_hydrolase_3"/>
</dbReference>
<evidence type="ECO:0000256" key="3">
    <source>
        <dbReference type="PROSITE-ProRule" id="PRU10038"/>
    </source>
</evidence>
<gene>
    <name evidence="5" type="ORF">E1283_16675</name>
</gene>
<dbReference type="Pfam" id="PF07859">
    <property type="entry name" value="Abhydrolase_3"/>
    <property type="match status" value="1"/>
</dbReference>
<proteinExistence type="inferred from homology"/>
<evidence type="ECO:0000256" key="1">
    <source>
        <dbReference type="ARBA" id="ARBA00010515"/>
    </source>
</evidence>
<evidence type="ECO:0000259" key="4">
    <source>
        <dbReference type="Pfam" id="PF07859"/>
    </source>
</evidence>
<dbReference type="RefSeq" id="WP_132818843.1">
    <property type="nucleotide sequence ID" value="NZ_SMKI01000161.1"/>
</dbReference>
<keyword evidence="2 5" id="KW-0378">Hydrolase</keyword>
<feature type="active site" evidence="3">
    <location>
        <position position="152"/>
    </location>
</feature>
<dbReference type="EMBL" id="SMKI01000161">
    <property type="protein sequence ID" value="TDC74155.1"/>
    <property type="molecule type" value="Genomic_DNA"/>
</dbReference>
<keyword evidence="6" id="KW-1185">Reference proteome</keyword>
<comment type="caution">
    <text evidence="5">The sequence shown here is derived from an EMBL/GenBank/DDBJ whole genome shotgun (WGS) entry which is preliminary data.</text>
</comment>
<dbReference type="InterPro" id="IPR029058">
    <property type="entry name" value="AB_hydrolase_fold"/>
</dbReference>
<dbReference type="Proteomes" id="UP000295345">
    <property type="component" value="Unassembled WGS sequence"/>
</dbReference>
<feature type="domain" description="Alpha/beta hydrolase fold-3" evidence="4">
    <location>
        <begin position="76"/>
        <end position="284"/>
    </location>
</feature>
<dbReference type="OrthoDB" id="128186at2"/>
<evidence type="ECO:0000313" key="5">
    <source>
        <dbReference type="EMBL" id="TDC74155.1"/>
    </source>
</evidence>
<dbReference type="AlphaFoldDB" id="A0A4V2Y2W2"/>
<name>A0A4V2Y2W2_9ACTN</name>
<comment type="similarity">
    <text evidence="1">Belongs to the 'GDXG' lipolytic enzyme family.</text>
</comment>
<dbReference type="InterPro" id="IPR033140">
    <property type="entry name" value="Lipase_GDXG_put_SER_AS"/>
</dbReference>
<dbReference type="InterPro" id="IPR050300">
    <property type="entry name" value="GDXG_lipolytic_enzyme"/>
</dbReference>
<sequence>MPYAFDPELAAALAMMPAVDISDLAVARAAQKAELARAVATSDTTGVAVRDLYADGVPLRVYRPTGTDGPLPAVYRIHGGGFMMGGPDVDHEANLRLCRALPCVVVSPDYRLAPEHPYPAALEDCYAGLCWLAAHAAGLGVRAEALAVAGDSAGACLATAVAMLARDRGGPEPRLQFLDSPSLDDRLSTPSALRFTDTPVWNRRSALLSWAAYLGAGVPGSPDVPVTAAPGRATPADLAGLPPAHVAVMELDALRDEGIDYARTLLAADVTTELHLFPGTFHGAALVRHSAVARRMTEEEITVLGRALAW</sequence>
<dbReference type="PROSITE" id="PS01174">
    <property type="entry name" value="LIPASE_GDXG_SER"/>
    <property type="match status" value="1"/>
</dbReference>
<dbReference type="Gene3D" id="3.40.50.1820">
    <property type="entry name" value="alpha/beta hydrolase"/>
    <property type="match status" value="1"/>
</dbReference>
<organism evidence="5 6">
    <name type="scientific">Streptomyces hainanensis</name>
    <dbReference type="NCBI Taxonomy" id="402648"/>
    <lineage>
        <taxon>Bacteria</taxon>
        <taxon>Bacillati</taxon>
        <taxon>Actinomycetota</taxon>
        <taxon>Actinomycetes</taxon>
        <taxon>Kitasatosporales</taxon>
        <taxon>Streptomycetaceae</taxon>
        <taxon>Streptomyces</taxon>
    </lineage>
</organism>